<gene>
    <name evidence="1" type="ORF">PUP29_12040</name>
</gene>
<name>A0AAU8A8U6_9FIRM</name>
<sequence length="54" mass="6875">MGMKRIGDEQKQEFFTEYVKKKDVFIDLDRLYWQQNKKNLKFEKKFTFFYRLAR</sequence>
<accession>A0AAU8A8U6</accession>
<dbReference type="EMBL" id="CP117826">
    <property type="protein sequence ID" value="XCC62244.1"/>
    <property type="molecule type" value="Genomic_DNA"/>
</dbReference>
<dbReference type="AlphaFoldDB" id="A0AAU8A8U6"/>
<evidence type="ECO:0000313" key="1">
    <source>
        <dbReference type="EMBL" id="XCC62244.1"/>
    </source>
</evidence>
<reference evidence="1" key="1">
    <citation type="submission" date="2023-02" db="EMBL/GenBank/DDBJ databases">
        <title>Gut commensal Christensenella minuta modulates host metabolism via a new class of secondary bile acids.</title>
        <authorList>
            <person name="Liu C."/>
        </authorList>
    </citation>
    <scope>NUCLEOTIDE SEQUENCE</scope>
    <source>
        <strain evidence="1">CA70</strain>
    </source>
</reference>
<organism evidence="1">
    <name type="scientific">Christensenella massiliensis</name>
    <dbReference type="NCBI Taxonomy" id="1805714"/>
    <lineage>
        <taxon>Bacteria</taxon>
        <taxon>Bacillati</taxon>
        <taxon>Bacillota</taxon>
        <taxon>Clostridia</taxon>
        <taxon>Christensenellales</taxon>
        <taxon>Christensenellaceae</taxon>
        <taxon>Christensenella</taxon>
    </lineage>
</organism>
<protein>
    <submittedName>
        <fullName evidence="1">Uncharacterized protein</fullName>
    </submittedName>
</protein>
<dbReference type="RefSeq" id="WP_353423449.1">
    <property type="nucleotide sequence ID" value="NZ_CP117826.1"/>
</dbReference>
<proteinExistence type="predicted"/>